<dbReference type="SUPFAM" id="SSF47473">
    <property type="entry name" value="EF-hand"/>
    <property type="match status" value="1"/>
</dbReference>
<dbReference type="InterPro" id="IPR002048">
    <property type="entry name" value="EF_hand_dom"/>
</dbReference>
<dbReference type="PANTHER" id="PTHR23048:SF0">
    <property type="entry name" value="CALMODULIN LIKE 3"/>
    <property type="match status" value="1"/>
</dbReference>
<dbReference type="PROSITE" id="PS50222">
    <property type="entry name" value="EF_HAND_2"/>
    <property type="match status" value="1"/>
</dbReference>
<organism evidence="3">
    <name type="scientific">Tetranychus cinnabarinus</name>
    <name type="common">Carmine spider mite</name>
    <name type="synonym">Acarus cinnabarinus</name>
    <dbReference type="NCBI Taxonomy" id="93129"/>
    <lineage>
        <taxon>Eukaryota</taxon>
        <taxon>Metazoa</taxon>
        <taxon>Ecdysozoa</taxon>
        <taxon>Arthropoda</taxon>
        <taxon>Chelicerata</taxon>
        <taxon>Arachnida</taxon>
        <taxon>Acari</taxon>
        <taxon>Acariformes</taxon>
        <taxon>Trombidiformes</taxon>
        <taxon>Prostigmata</taxon>
        <taxon>Eleutherengona</taxon>
        <taxon>Raphignathae</taxon>
        <taxon>Tetranychoidea</taxon>
        <taxon>Tetranychidae</taxon>
        <taxon>Tetranychus</taxon>
    </lineage>
</organism>
<dbReference type="Gene3D" id="1.10.238.10">
    <property type="entry name" value="EF-hand"/>
    <property type="match status" value="2"/>
</dbReference>
<proteinExistence type="evidence at transcript level"/>
<dbReference type="InterPro" id="IPR050230">
    <property type="entry name" value="CALM/Myosin/TropC-like"/>
</dbReference>
<dbReference type="GO" id="GO:0005509">
    <property type="term" value="F:calcium ion binding"/>
    <property type="evidence" value="ECO:0007669"/>
    <property type="project" value="InterPro"/>
</dbReference>
<evidence type="ECO:0000259" key="2">
    <source>
        <dbReference type="PROSITE" id="PS50222"/>
    </source>
</evidence>
<dbReference type="AlphaFoldDB" id="A0A7S6G7L0"/>
<accession>A0A7S6G7L0</accession>
<feature type="domain" description="EF-hand" evidence="2">
    <location>
        <begin position="98"/>
        <end position="133"/>
    </location>
</feature>
<sequence length="169" mass="19701">MARYFKEQDIDEFRDCFYLNTHNNGMIVNIDELALIMRSLGMSPTIPEMRVYLKEKVPEDFLYELPALCNRKFRPLPGGKLSFADFLDVMHTHSKKEKVPEEILEAFQGWDLNRTGQIHVRDLKHILCQWGEKLGTREVDHILREANTMGPYVKYQDLVGVLSAPVPDY</sequence>
<evidence type="ECO:0000256" key="1">
    <source>
        <dbReference type="ARBA" id="ARBA00022737"/>
    </source>
</evidence>
<dbReference type="FunFam" id="1.10.238.10:FF:000001">
    <property type="entry name" value="Calmodulin 1"/>
    <property type="match status" value="1"/>
</dbReference>
<feature type="non-terminal residue" evidence="3">
    <location>
        <position position="1"/>
    </location>
</feature>
<dbReference type="PANTHER" id="PTHR23048">
    <property type="entry name" value="MYOSIN LIGHT CHAIN 1, 3"/>
    <property type="match status" value="1"/>
</dbReference>
<dbReference type="GO" id="GO:0016460">
    <property type="term" value="C:myosin II complex"/>
    <property type="evidence" value="ECO:0007669"/>
    <property type="project" value="TreeGrafter"/>
</dbReference>
<evidence type="ECO:0000313" key="3">
    <source>
        <dbReference type="EMBL" id="QNJ46266.1"/>
    </source>
</evidence>
<dbReference type="EMBL" id="MN637815">
    <property type="protein sequence ID" value="QNJ46266.1"/>
    <property type="molecule type" value="mRNA"/>
</dbReference>
<keyword evidence="1" id="KW-0677">Repeat</keyword>
<reference evidence="3" key="1">
    <citation type="submission" date="2019-11" db="EMBL/GenBank/DDBJ databases">
        <authorList>
            <person name="Hong Z."/>
        </authorList>
    </citation>
    <scope>NUCLEOTIDE SEQUENCE</scope>
</reference>
<protein>
    <submittedName>
        <fullName evidence="3">Calmodulin-like protein 5</fullName>
    </submittedName>
</protein>
<name>A0A7S6G7L0_TETCI</name>
<dbReference type="InterPro" id="IPR011992">
    <property type="entry name" value="EF-hand-dom_pair"/>
</dbReference>